<organism evidence="1 2">
    <name type="scientific">Schaedlerella arabinosiphila</name>
    <dbReference type="NCBI Taxonomy" id="2044587"/>
    <lineage>
        <taxon>Bacteria</taxon>
        <taxon>Bacillati</taxon>
        <taxon>Bacillota</taxon>
        <taxon>Clostridia</taxon>
        <taxon>Lachnospirales</taxon>
        <taxon>Lachnospiraceae</taxon>
        <taxon>Schaedlerella</taxon>
    </lineage>
</organism>
<accession>A0A426DSF0</accession>
<dbReference type="AlphaFoldDB" id="A0A426DSF0"/>
<reference evidence="1" key="1">
    <citation type="submission" date="2018-10" db="EMBL/GenBank/DDBJ databases">
        <title>Schaedlerella arabinophila gen. nov. sp. nov., isolated from the mouse intestinal tract and comparative analysis with the genome of the closely related altered Schaedler flora strain ASF502.</title>
        <authorList>
            <person name="Miyake S."/>
            <person name="Soh M."/>
            <person name="Seedorf H."/>
        </authorList>
    </citation>
    <scope>NUCLEOTIDE SEQUENCE [LARGE SCALE GENOMIC DNA]</scope>
    <source>
        <strain evidence="1">DSM 106076</strain>
    </source>
</reference>
<evidence type="ECO:0000313" key="2">
    <source>
        <dbReference type="Proteomes" id="UP000274920"/>
    </source>
</evidence>
<sequence>MADIIDNNQFEKYEKMAVFICPNVQSNLVTTYEKYIKDRAAEKYIYENYIKSTRSIVSKNDHSLDDPAVTLENIIAVCTYIALSKENIDQAIRTYRENRRVYKRNWFNSIKEEVTAPDNMRPKNPQLLRNYAESTRLIRAMDRSQTSDLTIEDIMQEKYEEIDAWRSDTSAPITDFCFLAQKPVKTLANGFVNDMTFESLIIIKNEFGSSIEGFNVRYPTDLADHPIFSYRKTALELEANLVENELTFLNCYEYENEDIEGEITVKYNPDVELPAVTTKKSVPKILKQFQIDLKQRELDMMDREIVTELFNMINGESLAGQQIYVDLRDFTRKVYHISVPKHKHYDDLGKRLTKLKNYDYTISVRSKETGELIETTTLGLLNYLYINFQENYFQYTPSDQLVRTYVQKKYISILTDSYTSINSPQTKGIMMILQQERLSEYSKNSFSTTLTLKYFRSHMKLQRMGNAALVKELTNHLTTLKNEHIVVKDFGFVNKNSAITIEFLPLDSKELIAYEFNTKGIEDKSNIIDAKYVDVTHKAGTD</sequence>
<proteinExistence type="predicted"/>
<comment type="caution">
    <text evidence="1">The sequence shown here is derived from an EMBL/GenBank/DDBJ whole genome shotgun (WGS) entry which is preliminary data.</text>
</comment>
<keyword evidence="2" id="KW-1185">Reference proteome</keyword>
<dbReference type="RefSeq" id="WP_125125854.1">
    <property type="nucleotide sequence ID" value="NZ_RHJS01000001.1"/>
</dbReference>
<dbReference type="EMBL" id="RHJS01000001">
    <property type="protein sequence ID" value="RRK36911.1"/>
    <property type="molecule type" value="Genomic_DNA"/>
</dbReference>
<name>A0A426DSF0_9FIRM</name>
<protein>
    <submittedName>
        <fullName evidence="1">Uncharacterized protein</fullName>
    </submittedName>
</protein>
<dbReference type="Proteomes" id="UP000274920">
    <property type="component" value="Unassembled WGS sequence"/>
</dbReference>
<gene>
    <name evidence="1" type="ORF">EBB54_00135</name>
</gene>
<evidence type="ECO:0000313" key="1">
    <source>
        <dbReference type="EMBL" id="RRK36911.1"/>
    </source>
</evidence>